<accession>A0ABN9XKJ9</accession>
<organism evidence="1 2">
    <name type="scientific">Prorocentrum cordatum</name>
    <dbReference type="NCBI Taxonomy" id="2364126"/>
    <lineage>
        <taxon>Eukaryota</taxon>
        <taxon>Sar</taxon>
        <taxon>Alveolata</taxon>
        <taxon>Dinophyceae</taxon>
        <taxon>Prorocentrales</taxon>
        <taxon>Prorocentraceae</taxon>
        <taxon>Prorocentrum</taxon>
    </lineage>
</organism>
<sequence>MGSWPRGREPKVFYVSHGPAGILATRSQEGKMLVWCSLPDDDLTVAASGFSEEALLAVANGTDFFVNMFERCLKLKVSTTKSFAIASRPSLATKLACLTKPRLLVPKRGVKLLGTSFAAGRTRGIGVLQCRLKELGRRIPKVHALRRQRLDVTRVVKTIGSPSMLYGIDIVGVSNTHLHRVRVAARCAALPLGASRQVDFGFAVLDARGAALDPAYAAHGTPLRH</sequence>
<evidence type="ECO:0000313" key="1">
    <source>
        <dbReference type="EMBL" id="CAK0898640.1"/>
    </source>
</evidence>
<keyword evidence="2" id="KW-1185">Reference proteome</keyword>
<reference evidence="1" key="1">
    <citation type="submission" date="2023-10" db="EMBL/GenBank/DDBJ databases">
        <authorList>
            <person name="Chen Y."/>
            <person name="Shah S."/>
            <person name="Dougan E. K."/>
            <person name="Thang M."/>
            <person name="Chan C."/>
        </authorList>
    </citation>
    <scope>NUCLEOTIDE SEQUENCE [LARGE SCALE GENOMIC DNA]</scope>
</reference>
<name>A0ABN9XKJ9_9DINO</name>
<gene>
    <name evidence="1" type="ORF">PCOR1329_LOCUS76403</name>
</gene>
<comment type="caution">
    <text evidence="1">The sequence shown here is derived from an EMBL/GenBank/DDBJ whole genome shotgun (WGS) entry which is preliminary data.</text>
</comment>
<evidence type="ECO:0000313" key="2">
    <source>
        <dbReference type="Proteomes" id="UP001189429"/>
    </source>
</evidence>
<proteinExistence type="predicted"/>
<dbReference type="Proteomes" id="UP001189429">
    <property type="component" value="Unassembled WGS sequence"/>
</dbReference>
<dbReference type="EMBL" id="CAUYUJ010020495">
    <property type="protein sequence ID" value="CAK0898640.1"/>
    <property type="molecule type" value="Genomic_DNA"/>
</dbReference>
<protein>
    <submittedName>
        <fullName evidence="1">Uncharacterized protein</fullName>
    </submittedName>
</protein>